<keyword evidence="7 11" id="KW-0805">Transcription regulation</keyword>
<dbReference type="SMART" id="SM01047">
    <property type="entry name" value="C1_4"/>
    <property type="match status" value="1"/>
</dbReference>
<dbReference type="Gene3D" id="3.30.40.10">
    <property type="entry name" value="Zinc/RING finger domain, C3HC4 (zinc finger)"/>
    <property type="match status" value="1"/>
</dbReference>
<dbReference type="PROSITE" id="PS50234">
    <property type="entry name" value="VWFA"/>
    <property type="match status" value="1"/>
</dbReference>
<dbReference type="InterPro" id="IPR036465">
    <property type="entry name" value="vWFA_dom_sf"/>
</dbReference>
<dbReference type="Gene3D" id="3.40.50.410">
    <property type="entry name" value="von Willebrand factor, type A domain"/>
    <property type="match status" value="1"/>
</dbReference>
<dbReference type="PANTHER" id="PTHR12695">
    <property type="entry name" value="GENERAL TRANSCRIPTION FACTOR IIH SUBUNIT 2"/>
    <property type="match status" value="1"/>
</dbReference>
<dbReference type="CDD" id="cd01453">
    <property type="entry name" value="vWA_transcription_factor_IIH_type"/>
    <property type="match status" value="1"/>
</dbReference>
<dbReference type="InterPro" id="IPR013083">
    <property type="entry name" value="Znf_RING/FYVE/PHD"/>
</dbReference>
<dbReference type="Pfam" id="PF04056">
    <property type="entry name" value="Ssl1"/>
    <property type="match status" value="1"/>
</dbReference>
<dbReference type="SMART" id="SM00327">
    <property type="entry name" value="VWA"/>
    <property type="match status" value="1"/>
</dbReference>
<reference evidence="14" key="1">
    <citation type="submission" date="2018-08" db="EMBL/GenBank/DDBJ databases">
        <authorList>
            <person name="Cornetti L."/>
        </authorList>
    </citation>
    <scope>NUCLEOTIDE SEQUENCE</scope>
    <source>
        <strain evidence="14">CH-H-2</strain>
    </source>
</reference>
<accession>A0A4Y7NGR2</accession>
<evidence type="ECO:0000256" key="2">
    <source>
        <dbReference type="ARBA" id="ARBA00006092"/>
    </source>
</evidence>
<comment type="similarity">
    <text evidence="2 11">Belongs to the GTF2H2 family.</text>
</comment>
<dbReference type="GO" id="GO:0000439">
    <property type="term" value="C:transcription factor TFIIH core complex"/>
    <property type="evidence" value="ECO:0007669"/>
    <property type="project" value="InterPro"/>
</dbReference>
<dbReference type="GO" id="GO:0008270">
    <property type="term" value="F:zinc ion binding"/>
    <property type="evidence" value="ECO:0007669"/>
    <property type="project" value="UniProtKB-UniRule"/>
</dbReference>
<sequence>MADDEEAKEYRWESGYEKTWEAIKEDDDGMLESSVADLVARAKKKRAALRASGAIQLGMMRHLFVVIDASECMSLQDLKPTRFLCVLKLLETFIHEFFDLNPISQIGILTTKSKRSDRIAVLAGNQKKHIETLQLLRNSSCEGEPSIQNSLEMAINGLKNMPSHTSREVLVLFGSLTTCDPGDIQQTIRSLKENNIRVSIIGLAAEVRICREIAKKTGGSYNVLLDDHHLKELLLNQVQPPAVAGAMEASLVKMGFPGGATCMNDGNSTDSAAEHAPAYCLCHIENDNASLLSSNGYNCPQCGSRYCELPVECKQCGLTLVSAPHLARSYHHLFPINPFIERNYAHDMSYCFACAKPFLETELNVYECQTCHQIVCLDCDLFIRETMHTCPGCASDACKAQMNTK</sequence>
<dbReference type="GO" id="GO:0006289">
    <property type="term" value="P:nucleotide-excision repair"/>
    <property type="evidence" value="ECO:0007669"/>
    <property type="project" value="UniProtKB-UniRule"/>
</dbReference>
<dbReference type="SUPFAM" id="SSF53300">
    <property type="entry name" value="vWA-like"/>
    <property type="match status" value="1"/>
</dbReference>
<keyword evidence="3 11" id="KW-0479">Metal-binding</keyword>
<dbReference type="GO" id="GO:0006357">
    <property type="term" value="P:regulation of transcription by RNA polymerase II"/>
    <property type="evidence" value="ECO:0007669"/>
    <property type="project" value="TreeGrafter"/>
</dbReference>
<keyword evidence="5" id="KW-0863">Zinc-finger</keyword>
<dbReference type="GO" id="GO:0006351">
    <property type="term" value="P:DNA-templated transcription"/>
    <property type="evidence" value="ECO:0007669"/>
    <property type="project" value="InterPro"/>
</dbReference>
<evidence type="ECO:0000313" key="14">
    <source>
        <dbReference type="EMBL" id="SVE92381.1"/>
    </source>
</evidence>
<dbReference type="InterPro" id="IPR012170">
    <property type="entry name" value="TFIIH_SSL1/p44"/>
</dbReference>
<feature type="zinc finger region" description="C4-type" evidence="12">
    <location>
        <begin position="299"/>
        <end position="316"/>
    </location>
</feature>
<keyword evidence="10 11" id="KW-0539">Nucleus</keyword>
<evidence type="ECO:0000256" key="7">
    <source>
        <dbReference type="ARBA" id="ARBA00023015"/>
    </source>
</evidence>
<evidence type="ECO:0000256" key="4">
    <source>
        <dbReference type="ARBA" id="ARBA00022763"/>
    </source>
</evidence>
<dbReference type="EMBL" id="LR022762">
    <property type="protein sequence ID" value="SVE92381.1"/>
    <property type="molecule type" value="mRNA"/>
</dbReference>
<dbReference type="AlphaFoldDB" id="A0A4Y7NGR2"/>
<evidence type="ECO:0000256" key="9">
    <source>
        <dbReference type="ARBA" id="ARBA00023204"/>
    </source>
</evidence>
<evidence type="ECO:0000259" key="13">
    <source>
        <dbReference type="PROSITE" id="PS50234"/>
    </source>
</evidence>
<evidence type="ECO:0000256" key="11">
    <source>
        <dbReference type="PIRNR" id="PIRNR015919"/>
    </source>
</evidence>
<name>A0A4Y7NGR2_9CRUS</name>
<keyword evidence="4" id="KW-0227">DNA damage</keyword>
<evidence type="ECO:0000256" key="5">
    <source>
        <dbReference type="ARBA" id="ARBA00022771"/>
    </source>
</evidence>
<dbReference type="InterPro" id="IPR002035">
    <property type="entry name" value="VWF_A"/>
</dbReference>
<dbReference type="PIRSF" id="PIRSF015919">
    <property type="entry name" value="TFIIH_SSL1"/>
    <property type="match status" value="1"/>
</dbReference>
<keyword evidence="8 11" id="KW-0804">Transcription</keyword>
<dbReference type="Pfam" id="PF07975">
    <property type="entry name" value="C1_4"/>
    <property type="match status" value="1"/>
</dbReference>
<proteinExistence type="evidence at transcript level"/>
<organism evidence="14">
    <name type="scientific">Megafenestra aurita</name>
    <dbReference type="NCBI Taxonomy" id="2291010"/>
    <lineage>
        <taxon>Eukaryota</taxon>
        <taxon>Metazoa</taxon>
        <taxon>Ecdysozoa</taxon>
        <taxon>Arthropoda</taxon>
        <taxon>Crustacea</taxon>
        <taxon>Branchiopoda</taxon>
        <taxon>Diplostraca</taxon>
        <taxon>Cladocera</taxon>
        <taxon>Anomopoda</taxon>
        <taxon>Daphniidae</taxon>
        <taxon>Megafenestra</taxon>
    </lineage>
</organism>
<keyword evidence="9" id="KW-0234">DNA repair</keyword>
<dbReference type="FunFam" id="3.40.50.410:FF:000015">
    <property type="entry name" value="General transcription factor IIH subunit 2"/>
    <property type="match status" value="1"/>
</dbReference>
<evidence type="ECO:0000256" key="10">
    <source>
        <dbReference type="ARBA" id="ARBA00023242"/>
    </source>
</evidence>
<evidence type="ECO:0000256" key="3">
    <source>
        <dbReference type="ARBA" id="ARBA00022723"/>
    </source>
</evidence>
<dbReference type="InterPro" id="IPR004595">
    <property type="entry name" value="TFIIH_C1-like_dom"/>
</dbReference>
<evidence type="ECO:0000256" key="12">
    <source>
        <dbReference type="PIRSR" id="PIRSR015919-1"/>
    </source>
</evidence>
<dbReference type="PANTHER" id="PTHR12695:SF2">
    <property type="entry name" value="GENERAL TRANSCRIPTION FACTOR IIH SUBUNIT 2-RELATED"/>
    <property type="match status" value="1"/>
</dbReference>
<evidence type="ECO:0000256" key="1">
    <source>
        <dbReference type="ARBA" id="ARBA00004123"/>
    </source>
</evidence>
<dbReference type="GO" id="GO:0005675">
    <property type="term" value="C:transcription factor TFIIH holo complex"/>
    <property type="evidence" value="ECO:0007669"/>
    <property type="project" value="UniProtKB-UniRule"/>
</dbReference>
<evidence type="ECO:0000256" key="6">
    <source>
        <dbReference type="ARBA" id="ARBA00022833"/>
    </source>
</evidence>
<keyword evidence="6 11" id="KW-0862">Zinc</keyword>
<comment type="subcellular location">
    <subcellularLocation>
        <location evidence="1 11">Nucleus</location>
    </subcellularLocation>
</comment>
<gene>
    <name evidence="14" type="primary">EOG090X05VA</name>
</gene>
<protein>
    <recommendedName>
        <fullName evidence="11">General transcription factor IIH subunit</fullName>
    </recommendedName>
</protein>
<dbReference type="NCBIfam" id="TIGR00622">
    <property type="entry name" value="ssl1"/>
    <property type="match status" value="1"/>
</dbReference>
<dbReference type="InterPro" id="IPR046349">
    <property type="entry name" value="C1-like_sf"/>
</dbReference>
<dbReference type="SUPFAM" id="SSF57889">
    <property type="entry name" value="Cysteine-rich domain"/>
    <property type="match status" value="1"/>
</dbReference>
<evidence type="ECO:0000256" key="8">
    <source>
        <dbReference type="ARBA" id="ARBA00023163"/>
    </source>
</evidence>
<feature type="domain" description="VWFA" evidence="13">
    <location>
        <begin position="62"/>
        <end position="238"/>
    </location>
</feature>
<dbReference type="InterPro" id="IPR007198">
    <property type="entry name" value="Ssl1-like"/>
</dbReference>